<gene>
    <name evidence="1" type="ORF">BDP81DRAFT_418016</name>
</gene>
<protein>
    <submittedName>
        <fullName evidence="1">Uncharacterized protein</fullName>
    </submittedName>
</protein>
<sequence>MYCLFLPAARRENRRPPVLYLKPPARCLRRLRESHHERMCSLGPSLVCRILRDRFLQQDHIR</sequence>
<accession>A0AAI9ZZJ5</accession>
<evidence type="ECO:0000313" key="2">
    <source>
        <dbReference type="Proteomes" id="UP001243989"/>
    </source>
</evidence>
<reference evidence="1" key="1">
    <citation type="submission" date="2021-06" db="EMBL/GenBank/DDBJ databases">
        <title>Comparative genomics, transcriptomics and evolutionary studies reveal genomic signatures of adaptation to plant cell wall in hemibiotrophic fungi.</title>
        <authorList>
            <consortium name="DOE Joint Genome Institute"/>
            <person name="Baroncelli R."/>
            <person name="Diaz J.F."/>
            <person name="Benocci T."/>
            <person name="Peng M."/>
            <person name="Battaglia E."/>
            <person name="Haridas S."/>
            <person name="Andreopoulos W."/>
            <person name="Labutti K."/>
            <person name="Pangilinan J."/>
            <person name="Floch G.L."/>
            <person name="Makela M.R."/>
            <person name="Henrissat B."/>
            <person name="Grigoriev I.V."/>
            <person name="Crouch J.A."/>
            <person name="De Vries R.P."/>
            <person name="Sukno S.A."/>
            <person name="Thon M.R."/>
        </authorList>
    </citation>
    <scope>NUCLEOTIDE SEQUENCE</scope>
    <source>
        <strain evidence="1">CBS 102054</strain>
    </source>
</reference>
<name>A0AAI9ZZJ5_9PEZI</name>
<dbReference type="EMBL" id="JAHMHQ010000003">
    <property type="protein sequence ID" value="KAK1641083.1"/>
    <property type="molecule type" value="Genomic_DNA"/>
</dbReference>
<comment type="caution">
    <text evidence="1">The sequence shown here is derived from an EMBL/GenBank/DDBJ whole genome shotgun (WGS) entry which is preliminary data.</text>
</comment>
<dbReference type="GeneID" id="85474536"/>
<proteinExistence type="predicted"/>
<evidence type="ECO:0000313" key="1">
    <source>
        <dbReference type="EMBL" id="KAK1641083.1"/>
    </source>
</evidence>
<dbReference type="Proteomes" id="UP001243989">
    <property type="component" value="Unassembled WGS sequence"/>
</dbReference>
<dbReference type="RefSeq" id="XP_060449690.1">
    <property type="nucleotide sequence ID" value="XM_060589674.1"/>
</dbReference>
<organism evidence="1 2">
    <name type="scientific">Colletotrichum phormii</name>
    <dbReference type="NCBI Taxonomy" id="359342"/>
    <lineage>
        <taxon>Eukaryota</taxon>
        <taxon>Fungi</taxon>
        <taxon>Dikarya</taxon>
        <taxon>Ascomycota</taxon>
        <taxon>Pezizomycotina</taxon>
        <taxon>Sordariomycetes</taxon>
        <taxon>Hypocreomycetidae</taxon>
        <taxon>Glomerellales</taxon>
        <taxon>Glomerellaceae</taxon>
        <taxon>Colletotrichum</taxon>
        <taxon>Colletotrichum acutatum species complex</taxon>
    </lineage>
</organism>
<dbReference type="AlphaFoldDB" id="A0AAI9ZZJ5"/>
<keyword evidence="2" id="KW-1185">Reference proteome</keyword>